<keyword evidence="4" id="KW-0805">Transcription regulation</keyword>
<evidence type="ECO:0000313" key="17">
    <source>
        <dbReference type="Proteomes" id="UP000663856"/>
    </source>
</evidence>
<evidence type="ECO:0000256" key="2">
    <source>
        <dbReference type="ARBA" id="ARBA00022771"/>
    </source>
</evidence>
<dbReference type="Proteomes" id="UP000663855">
    <property type="component" value="Unassembled WGS sequence"/>
</dbReference>
<keyword evidence="7" id="KW-0675">Receptor</keyword>
<dbReference type="Proteomes" id="UP000663834">
    <property type="component" value="Unassembled WGS sequence"/>
</dbReference>
<evidence type="ECO:0000256" key="7">
    <source>
        <dbReference type="ARBA" id="ARBA00023170"/>
    </source>
</evidence>
<feature type="domain" description="Nuclear receptor" evidence="9">
    <location>
        <begin position="31"/>
        <end position="107"/>
    </location>
</feature>
<sequence length="399" mass="47514">MFSIQTKYDRSSIKQSYRIKGKPTNKRYRLLLTCVVCNGEAHGYNFDAISCESCKAFFRRNALRPPGKLQCSGNGHCDVRFNQNRRCKKCRLEECFKAGMRKEWILTEIEKQEKRMKIEQNRHLRQIHDHDQSYQQRQYKHDTDLSADVRNTPATIIDRACLVDFDWLKIESIRNAYAEAVKLNQTAGILPYPCIQPIESTLELFRVPLYISSMRLISFFKQIPEFQQFDKDEQVYFVKLNTLSITFLHSMYIYGYEQDAYHEPGTTDPLFLGKDWLKTINREFHRQMKKIQNNFVLIEKFDENLIKLFFLIILFSNHLDLKHPITNINTLHLFKVQNIYNELFYKYCLYHYGFHKSSILLLQYTTNIMKIQNLIDDLKYTACSYMDLKLLTPVMRSLL</sequence>
<name>A0A817AH95_9BILA</name>
<dbReference type="InterPro" id="IPR001628">
    <property type="entry name" value="Znf_hrmn_rcpt"/>
</dbReference>
<evidence type="ECO:0000313" key="14">
    <source>
        <dbReference type="EMBL" id="CAF3870952.1"/>
    </source>
</evidence>
<keyword evidence="8" id="KW-0539">Nucleus</keyword>
<evidence type="ECO:0000256" key="5">
    <source>
        <dbReference type="ARBA" id="ARBA00023125"/>
    </source>
</evidence>
<evidence type="ECO:0000256" key="1">
    <source>
        <dbReference type="ARBA" id="ARBA00022723"/>
    </source>
</evidence>
<dbReference type="Proteomes" id="UP000681967">
    <property type="component" value="Unassembled WGS sequence"/>
</dbReference>
<dbReference type="EMBL" id="CAJNRF010018229">
    <property type="protein sequence ID" value="CAF2251564.1"/>
    <property type="molecule type" value="Genomic_DNA"/>
</dbReference>
<dbReference type="Gene3D" id="3.30.50.10">
    <property type="entry name" value="Erythroid Transcription Factor GATA-1, subunit A"/>
    <property type="match status" value="1"/>
</dbReference>
<evidence type="ECO:0000313" key="13">
    <source>
        <dbReference type="EMBL" id="CAF2251564.1"/>
    </source>
</evidence>
<dbReference type="Proteomes" id="UP000663856">
    <property type="component" value="Unassembled WGS sequence"/>
</dbReference>
<accession>A0A817AH95</accession>
<dbReference type="EMBL" id="CAJNOW010000027">
    <property type="protein sequence ID" value="CAF1210869.1"/>
    <property type="molecule type" value="Genomic_DNA"/>
</dbReference>
<dbReference type="EMBL" id="CAJOBG010009852">
    <property type="protein sequence ID" value="CAF4274855.1"/>
    <property type="molecule type" value="Genomic_DNA"/>
</dbReference>
<evidence type="ECO:0000259" key="9">
    <source>
        <dbReference type="PROSITE" id="PS51030"/>
    </source>
</evidence>
<keyword evidence="1" id="KW-0479">Metal-binding</keyword>
<dbReference type="EMBL" id="CAJOBI010001240">
    <property type="protein sequence ID" value="CAF3870952.1"/>
    <property type="molecule type" value="Genomic_DNA"/>
</dbReference>
<evidence type="ECO:0000256" key="3">
    <source>
        <dbReference type="ARBA" id="ARBA00022833"/>
    </source>
</evidence>
<dbReference type="GO" id="GO:0008270">
    <property type="term" value="F:zinc ion binding"/>
    <property type="evidence" value="ECO:0007669"/>
    <property type="project" value="UniProtKB-KW"/>
</dbReference>
<dbReference type="InterPro" id="IPR013088">
    <property type="entry name" value="Znf_NHR/GATA"/>
</dbReference>
<evidence type="ECO:0000256" key="6">
    <source>
        <dbReference type="ARBA" id="ARBA00023163"/>
    </source>
</evidence>
<keyword evidence="2" id="KW-0863">Zinc-finger</keyword>
<dbReference type="SUPFAM" id="SSF48508">
    <property type="entry name" value="Nuclear receptor ligand-binding domain"/>
    <property type="match status" value="1"/>
</dbReference>
<protein>
    <recommendedName>
        <fullName evidence="9">Nuclear receptor domain-containing protein</fullName>
    </recommendedName>
</protein>
<evidence type="ECO:0000313" key="11">
    <source>
        <dbReference type="EMBL" id="CAF1496441.1"/>
    </source>
</evidence>
<comment type="caution">
    <text evidence="13">The sequence shown here is derived from an EMBL/GenBank/DDBJ whole genome shotgun (WGS) entry which is preliminary data.</text>
</comment>
<evidence type="ECO:0000313" key="10">
    <source>
        <dbReference type="EMBL" id="CAF1210869.1"/>
    </source>
</evidence>
<dbReference type="PANTHER" id="PTHR24082">
    <property type="entry name" value="NUCLEAR HORMONE RECEPTOR"/>
    <property type="match status" value="1"/>
</dbReference>
<dbReference type="OrthoDB" id="6352325at2759"/>
<dbReference type="GO" id="GO:0000122">
    <property type="term" value="P:negative regulation of transcription by RNA polymerase II"/>
    <property type="evidence" value="ECO:0007669"/>
    <property type="project" value="TreeGrafter"/>
</dbReference>
<dbReference type="Gene3D" id="1.10.565.10">
    <property type="entry name" value="Retinoid X Receptor"/>
    <property type="match status" value="1"/>
</dbReference>
<dbReference type="Pfam" id="PF00105">
    <property type="entry name" value="zf-C4"/>
    <property type="match status" value="1"/>
</dbReference>
<dbReference type="GO" id="GO:0045944">
    <property type="term" value="P:positive regulation of transcription by RNA polymerase II"/>
    <property type="evidence" value="ECO:0007669"/>
    <property type="project" value="TreeGrafter"/>
</dbReference>
<dbReference type="Proteomes" id="UP000663866">
    <property type="component" value="Unassembled WGS sequence"/>
</dbReference>
<dbReference type="GO" id="GO:0030154">
    <property type="term" value="P:cell differentiation"/>
    <property type="evidence" value="ECO:0007669"/>
    <property type="project" value="TreeGrafter"/>
</dbReference>
<dbReference type="GO" id="GO:0004879">
    <property type="term" value="F:nuclear receptor activity"/>
    <property type="evidence" value="ECO:0007669"/>
    <property type="project" value="TreeGrafter"/>
</dbReference>
<dbReference type="EMBL" id="CAJNRE010018699">
    <property type="protein sequence ID" value="CAF2173612.1"/>
    <property type="molecule type" value="Genomic_DNA"/>
</dbReference>
<dbReference type="InterPro" id="IPR050234">
    <property type="entry name" value="Nuclear_hormone_rcpt_NR1"/>
</dbReference>
<dbReference type="GO" id="GO:0000978">
    <property type="term" value="F:RNA polymerase II cis-regulatory region sequence-specific DNA binding"/>
    <property type="evidence" value="ECO:0007669"/>
    <property type="project" value="TreeGrafter"/>
</dbReference>
<evidence type="ECO:0000256" key="4">
    <source>
        <dbReference type="ARBA" id="ARBA00023015"/>
    </source>
</evidence>
<evidence type="ECO:0000313" key="15">
    <source>
        <dbReference type="EMBL" id="CAF3949932.1"/>
    </source>
</evidence>
<evidence type="ECO:0000256" key="8">
    <source>
        <dbReference type="ARBA" id="ARBA00023242"/>
    </source>
</evidence>
<dbReference type="SMART" id="SM00399">
    <property type="entry name" value="ZnF_C4"/>
    <property type="match status" value="1"/>
</dbReference>
<dbReference type="InterPro" id="IPR035500">
    <property type="entry name" value="NHR-like_dom_sf"/>
</dbReference>
<dbReference type="PRINTS" id="PR00047">
    <property type="entry name" value="STROIDFINGER"/>
</dbReference>
<dbReference type="PROSITE" id="PS51030">
    <property type="entry name" value="NUCLEAR_REC_DBD_2"/>
    <property type="match status" value="1"/>
</dbReference>
<dbReference type="Proteomes" id="UP000676336">
    <property type="component" value="Unassembled WGS sequence"/>
</dbReference>
<proteinExistence type="predicted"/>
<evidence type="ECO:0000313" key="16">
    <source>
        <dbReference type="EMBL" id="CAF4274855.1"/>
    </source>
</evidence>
<evidence type="ECO:0000313" key="18">
    <source>
        <dbReference type="Proteomes" id="UP000663866"/>
    </source>
</evidence>
<dbReference type="EMBL" id="CAJOBH010003379">
    <property type="protein sequence ID" value="CAF3949932.1"/>
    <property type="molecule type" value="Genomic_DNA"/>
</dbReference>
<organism evidence="13 17">
    <name type="scientific">Rotaria magnacalcarata</name>
    <dbReference type="NCBI Taxonomy" id="392030"/>
    <lineage>
        <taxon>Eukaryota</taxon>
        <taxon>Metazoa</taxon>
        <taxon>Spiralia</taxon>
        <taxon>Gnathifera</taxon>
        <taxon>Rotifera</taxon>
        <taxon>Eurotatoria</taxon>
        <taxon>Bdelloidea</taxon>
        <taxon>Philodinida</taxon>
        <taxon>Philodinidae</taxon>
        <taxon>Rotaria</taxon>
    </lineage>
</organism>
<reference evidence="13" key="1">
    <citation type="submission" date="2021-02" db="EMBL/GenBank/DDBJ databases">
        <authorList>
            <person name="Nowell W R."/>
        </authorList>
    </citation>
    <scope>NUCLEOTIDE SEQUENCE</scope>
</reference>
<dbReference type="AlphaFoldDB" id="A0A817AH95"/>
<keyword evidence="5" id="KW-0238">DNA-binding</keyword>
<dbReference type="PANTHER" id="PTHR24082:SF283">
    <property type="entry name" value="NUCLEAR HORMONE RECEPTOR HR96"/>
    <property type="match status" value="1"/>
</dbReference>
<keyword evidence="3" id="KW-0862">Zinc</keyword>
<dbReference type="Proteomes" id="UP000663824">
    <property type="component" value="Unassembled WGS sequence"/>
</dbReference>
<dbReference type="SUPFAM" id="SSF57716">
    <property type="entry name" value="Glucocorticoid receptor-like (DNA-binding domain)"/>
    <property type="match status" value="1"/>
</dbReference>
<keyword evidence="6" id="KW-0804">Transcription</keyword>
<evidence type="ECO:0000313" key="12">
    <source>
        <dbReference type="EMBL" id="CAF2173612.1"/>
    </source>
</evidence>
<keyword evidence="18" id="KW-1185">Reference proteome</keyword>
<dbReference type="EMBL" id="CAJNOV010012764">
    <property type="protein sequence ID" value="CAF1496441.1"/>
    <property type="molecule type" value="Genomic_DNA"/>
</dbReference>
<gene>
    <name evidence="15" type="ORF">BYL167_LOCUS10972</name>
    <name evidence="11" type="ORF">CJN711_LOCUS27002</name>
    <name evidence="10" type="ORF">KQP761_LOCUS324</name>
    <name evidence="12" type="ORF">MBJ925_LOCUS33953</name>
    <name evidence="16" type="ORF">OVN521_LOCUS30300</name>
    <name evidence="14" type="ORF">SMN809_LOCUS5086</name>
    <name evidence="13" type="ORF">WKI299_LOCUS37073</name>
</gene>